<reference evidence="3" key="1">
    <citation type="submission" date="2022-11" db="UniProtKB">
        <authorList>
            <consortium name="WormBaseParasite"/>
        </authorList>
    </citation>
    <scope>IDENTIFICATION</scope>
</reference>
<accession>A0A914X8H8</accession>
<keyword evidence="2" id="KW-1185">Reference proteome</keyword>
<dbReference type="Proteomes" id="UP000887566">
    <property type="component" value="Unplaced"/>
</dbReference>
<feature type="chain" id="PRO_5037317836" evidence="1">
    <location>
        <begin position="23"/>
        <end position="228"/>
    </location>
</feature>
<dbReference type="PANTHER" id="PTHR34311">
    <property type="entry name" value="PROTEIN CBG21698-RELATED"/>
    <property type="match status" value="1"/>
</dbReference>
<proteinExistence type="predicted"/>
<name>A0A914X8H8_9BILA</name>
<dbReference type="WBParaSite" id="PSAMB.scaffold646size44613.g7651.t1">
    <property type="protein sequence ID" value="PSAMB.scaffold646size44613.g7651.t1"/>
    <property type="gene ID" value="PSAMB.scaffold646size44613.g7651"/>
</dbReference>
<evidence type="ECO:0000313" key="2">
    <source>
        <dbReference type="Proteomes" id="UP000887566"/>
    </source>
</evidence>
<protein>
    <submittedName>
        <fullName evidence="3">Uncharacterized protein</fullName>
    </submittedName>
</protein>
<dbReference type="AlphaFoldDB" id="A0A914X8H8"/>
<evidence type="ECO:0000313" key="3">
    <source>
        <dbReference type="WBParaSite" id="PSAMB.scaffold646size44613.g7651.t1"/>
    </source>
</evidence>
<sequence length="228" mass="25484">MISTNWKIGILLAITFASTGFTQCPTGSTIGVCNSYAFLECQLQFNRATLLSSDAYWHDPDLMRYGLENLYITRSASGLYGMCSSYSKFLQCLGGNITCMDPDKLSCIEGIRLSKSRDYLGVFEQLRYLCGGGLPIYLRNEDCITDVFKNANSTFVACRNRWRQYLSLDPANSCYLAQDFIYSCYQSTFSAACGPEAGWFGCEYARTEVIFVHRQCPLSCIMNPASTG</sequence>
<keyword evidence="1" id="KW-0732">Signal</keyword>
<feature type="signal peptide" evidence="1">
    <location>
        <begin position="1"/>
        <end position="22"/>
    </location>
</feature>
<organism evidence="2 3">
    <name type="scientific">Plectus sambesii</name>
    <dbReference type="NCBI Taxonomy" id="2011161"/>
    <lineage>
        <taxon>Eukaryota</taxon>
        <taxon>Metazoa</taxon>
        <taxon>Ecdysozoa</taxon>
        <taxon>Nematoda</taxon>
        <taxon>Chromadorea</taxon>
        <taxon>Plectida</taxon>
        <taxon>Plectina</taxon>
        <taxon>Plectoidea</taxon>
        <taxon>Plectidae</taxon>
        <taxon>Plectus</taxon>
    </lineage>
</organism>
<evidence type="ECO:0000256" key="1">
    <source>
        <dbReference type="SAM" id="SignalP"/>
    </source>
</evidence>